<feature type="domain" description="MmgE/PrpD N-terminal" evidence="2">
    <location>
        <begin position="27"/>
        <end position="262"/>
    </location>
</feature>
<dbReference type="Pfam" id="PF19305">
    <property type="entry name" value="MmgE_PrpD_C"/>
    <property type="match status" value="1"/>
</dbReference>
<comment type="similarity">
    <text evidence="1">Belongs to the PrpD family.</text>
</comment>
<evidence type="ECO:0000313" key="4">
    <source>
        <dbReference type="EMBL" id="NYI88895.1"/>
    </source>
</evidence>
<comment type="caution">
    <text evidence="4">The sequence shown here is derived from an EMBL/GenBank/DDBJ whole genome shotgun (WGS) entry which is preliminary data.</text>
</comment>
<dbReference type="Pfam" id="PF03972">
    <property type="entry name" value="MmgE_PrpD_N"/>
    <property type="match status" value="1"/>
</dbReference>
<keyword evidence="5" id="KW-1185">Reference proteome</keyword>
<dbReference type="SUPFAM" id="SSF103378">
    <property type="entry name" value="2-methylcitrate dehydratase PrpD"/>
    <property type="match status" value="1"/>
</dbReference>
<evidence type="ECO:0000313" key="5">
    <source>
        <dbReference type="Proteomes" id="UP000549616"/>
    </source>
</evidence>
<dbReference type="InterPro" id="IPR005656">
    <property type="entry name" value="MmgE_PrpD"/>
</dbReference>
<dbReference type="InterPro" id="IPR036148">
    <property type="entry name" value="MmgE/PrpD_sf"/>
</dbReference>
<protein>
    <submittedName>
        <fullName evidence="4">2-methylcitrate dehydratase PrpD</fullName>
    </submittedName>
</protein>
<reference evidence="4 5" key="1">
    <citation type="submission" date="2020-07" db="EMBL/GenBank/DDBJ databases">
        <title>Sequencing the genomes of 1000 actinobacteria strains.</title>
        <authorList>
            <person name="Klenk H.-P."/>
        </authorList>
    </citation>
    <scope>NUCLEOTIDE SEQUENCE [LARGE SCALE GENOMIC DNA]</scope>
    <source>
        <strain evidence="4 5">DSM 104006</strain>
    </source>
</reference>
<evidence type="ECO:0000259" key="2">
    <source>
        <dbReference type="Pfam" id="PF03972"/>
    </source>
</evidence>
<dbReference type="AlphaFoldDB" id="A0A853B245"/>
<evidence type="ECO:0000256" key="1">
    <source>
        <dbReference type="ARBA" id="ARBA00006174"/>
    </source>
</evidence>
<dbReference type="InterPro" id="IPR042183">
    <property type="entry name" value="MmgE/PrpD_sf_1"/>
</dbReference>
<dbReference type="GO" id="GO:0016829">
    <property type="term" value="F:lyase activity"/>
    <property type="evidence" value="ECO:0007669"/>
    <property type="project" value="InterPro"/>
</dbReference>
<dbReference type="Proteomes" id="UP000549616">
    <property type="component" value="Unassembled WGS sequence"/>
</dbReference>
<dbReference type="PANTHER" id="PTHR16943">
    <property type="entry name" value="2-METHYLCITRATE DEHYDRATASE-RELATED"/>
    <property type="match status" value="1"/>
</dbReference>
<dbReference type="Gene3D" id="3.30.1330.120">
    <property type="entry name" value="2-methylcitrate dehydratase PrpD"/>
    <property type="match status" value="1"/>
</dbReference>
<name>A0A853B245_9PSEU</name>
<feature type="domain" description="MmgE/PrpD C-terminal" evidence="3">
    <location>
        <begin position="290"/>
        <end position="447"/>
    </location>
</feature>
<gene>
    <name evidence="4" type="ORF">HNR02_002218</name>
</gene>
<dbReference type="InterPro" id="IPR045336">
    <property type="entry name" value="MmgE_PrpD_N"/>
</dbReference>
<dbReference type="RefSeq" id="WP_179773066.1">
    <property type="nucleotide sequence ID" value="NZ_JACCFK010000001.1"/>
</dbReference>
<accession>A0A853B245</accession>
<dbReference type="InterPro" id="IPR045337">
    <property type="entry name" value="MmgE_PrpD_C"/>
</dbReference>
<dbReference type="InterPro" id="IPR042188">
    <property type="entry name" value="MmgE/PrpD_sf_2"/>
</dbReference>
<dbReference type="Gene3D" id="1.10.4100.10">
    <property type="entry name" value="2-methylcitrate dehydratase PrpD"/>
    <property type="match status" value="1"/>
</dbReference>
<dbReference type="EMBL" id="JACCFK010000001">
    <property type="protein sequence ID" value="NYI88895.1"/>
    <property type="molecule type" value="Genomic_DNA"/>
</dbReference>
<proteinExistence type="inferred from homology"/>
<dbReference type="PANTHER" id="PTHR16943:SF8">
    <property type="entry name" value="2-METHYLCITRATE DEHYDRATASE"/>
    <property type="match status" value="1"/>
</dbReference>
<sequence length="483" mass="49853">MTTTAGTAPAPSGSSETAEAPVALLSALAEKTTAVRYEDLDDHARRLVRTAFADTLGVALAGADFAGITAIRTAAGITPAETGSLVLGTADRVPALDAGLLNGVAAHALDLDDGNSAMGGHPSALLVPALLALGEETDATAADIAVAYTAGYEVMIRLAYGLNPGHYQRGWHPTATLGVIGVAAAAARLLGLSAERTATAMAVAVSHAAGVKANFGTMTKSLHVGQAVRNGIFAARLAEAGSTANPGALDHHQGFLPLYQGASGYDASRIVAGLDGPPLACSERNPIKIYPCCHSTHGAIEAARVIRGTDGFDADSVEDIEIVVDPNRMPHTDRPVLTEALSGKFSVQYVTSRALLTGSVVLADFDGDAHRDPATLALMSKVRVRPAPRGGTPNSFAATIRITQAGGSEFTATREPYLPDNDATVDPPVLWEKFADCAGRVLPAERVAALSDALRGFPAARTGVRELARLAEVHPRTDREVTS</sequence>
<organism evidence="4 5">
    <name type="scientific">Amycolatopsis endophytica</name>
    <dbReference type="NCBI Taxonomy" id="860233"/>
    <lineage>
        <taxon>Bacteria</taxon>
        <taxon>Bacillati</taxon>
        <taxon>Actinomycetota</taxon>
        <taxon>Actinomycetes</taxon>
        <taxon>Pseudonocardiales</taxon>
        <taxon>Pseudonocardiaceae</taxon>
        <taxon>Amycolatopsis</taxon>
    </lineage>
</organism>
<evidence type="ECO:0000259" key="3">
    <source>
        <dbReference type="Pfam" id="PF19305"/>
    </source>
</evidence>